<evidence type="ECO:0000259" key="4">
    <source>
        <dbReference type="PROSITE" id="PS51232"/>
    </source>
</evidence>
<name>A0AA85JK68_TRIRE</name>
<dbReference type="SUPFAM" id="SSF48371">
    <property type="entry name" value="ARM repeat"/>
    <property type="match status" value="1"/>
</dbReference>
<keyword evidence="2" id="KW-0175">Coiled coil</keyword>
<dbReference type="PANTHER" id="PTHR45920">
    <property type="entry name" value="FORMIN HOMOLOGY 2 DOMAIN CONTAINING, ISOFORM I"/>
    <property type="match status" value="1"/>
</dbReference>
<dbReference type="Gene3D" id="1.20.58.2220">
    <property type="entry name" value="Formin, FH2 domain"/>
    <property type="match status" value="1"/>
</dbReference>
<protein>
    <recommendedName>
        <fullName evidence="8">FH2 domain-containing protein</fullName>
    </recommendedName>
</protein>
<dbReference type="InterPro" id="IPR014768">
    <property type="entry name" value="GBD/FH3_dom"/>
</dbReference>
<evidence type="ECO:0000256" key="2">
    <source>
        <dbReference type="SAM" id="Coils"/>
    </source>
</evidence>
<dbReference type="InterPro" id="IPR056771">
    <property type="entry name" value="FH3_FHOD1-3-like"/>
</dbReference>
<feature type="region of interest" description="Disordered" evidence="3">
    <location>
        <begin position="217"/>
        <end position="274"/>
    </location>
</feature>
<feature type="domain" description="FH2" evidence="5">
    <location>
        <begin position="1602"/>
        <end position="1990"/>
    </location>
</feature>
<dbReference type="PROSITE" id="PS51232">
    <property type="entry name" value="GBD_FH3"/>
    <property type="match status" value="1"/>
</dbReference>
<feature type="region of interest" description="Disordered" evidence="3">
    <location>
        <begin position="2089"/>
        <end position="2116"/>
    </location>
</feature>
<feature type="compositionally biased region" description="Low complexity" evidence="3">
    <location>
        <begin position="21"/>
        <end position="35"/>
    </location>
</feature>
<dbReference type="Proteomes" id="UP000050795">
    <property type="component" value="Unassembled WGS sequence"/>
</dbReference>
<feature type="compositionally biased region" description="Basic and acidic residues" evidence="3">
    <location>
        <begin position="1367"/>
        <end position="1401"/>
    </location>
</feature>
<dbReference type="PROSITE" id="PS51444">
    <property type="entry name" value="FH2"/>
    <property type="match status" value="1"/>
</dbReference>
<feature type="compositionally biased region" description="Polar residues" evidence="3">
    <location>
        <begin position="468"/>
        <end position="478"/>
    </location>
</feature>
<dbReference type="Gene3D" id="1.25.10.10">
    <property type="entry name" value="Leucine-rich Repeat Variant"/>
    <property type="match status" value="1"/>
</dbReference>
<feature type="region of interest" description="Disordered" evidence="3">
    <location>
        <begin position="1249"/>
        <end position="1308"/>
    </location>
</feature>
<sequence>MSSYRWPPVPSSGLKSRDLTSNYSNGYSSNKNFGSTASVPATPYTSTSKPLGTTAYPNFGTSYASDIYNPRKTRANSVLTGRNENNDYTYGSGRHSNSGTDYSSNFSSFSSSRYPSGSISSRDSGSVKDYNNLSKSTGNYHRPSVSSLSSSVVKEEDELDESVNNANLTKYIVVTSRATSTEEDSNFRNKLTGISTTKTEKAEVKMPRPVNIHNYTQTGDDIILPPTKVNSPLPSADKVSIPRRMNIGGRYLKQLSGNEEDTQSPKPNRGGWRESVYGVDYLGRSRAQTQPPVSPTPAPSTITPSEQKRLEREKILEEDWKKQIQLEIERENRRLRQLERKAKWEKDEIKNRELEEEIKRRKQIAASLAEKEANYKADYQASQKLPLAKKFETAISQDPIQKVNSWRQQNSLQEADPPHAGEMGNSQLWDMPPKTNNSDVVQLRSQSRRPSGKSDAVRYSRDSEATLRQDTLTSSVNSAQIVENGVSNRRRSSAMSTSYFSQHTDIDDILKDSISSKQDKKTSKEMLNDIGKRRDYYADGSGDSDDEQCKIVYKSWKAKESFQKMPTEIQNLLMKSHKRPITIPMLLNVCRNKNHDRKFTDLEEKNFRGYRTVDELLVESGIDVKKLEDSALQLYKFGQAQSEFGSYLDLDSTLQEQWEDLEISADQENSVVLRTKLVVRVKAIIEKLLDSNGRELKRSLFSLKQIFQDDKDLVHEFVTHSGLDCLVNVGSRSDQNIQNYILRALGQIMLYVDGMAGVIEHPNILRWLYSLLTSKFRLVTKTAIKLQLLFVDYAEMNAMIFVKSVEAYHASTPLSGRPWSYIINILNNEASDSELLVYAMTLLNKTLNSIPDQDTFYDVTDCLEEMGMQKIVQCHLSKKNCDPELAEQLNLYEASLRYEDGEDVDELPLPASGRESLRQVRRMSRDQYLKTPEGEALLSSMHALPISQSMACEMDRALSRKSKRYQSVENLQHAGMPKKVSHASFHPSTKHNEPKSSNVFSSSRENKHDDNLGKDSKRKPEMNGHIDDSHDNIRKLQGVSPSDECENYKRKLSSPSLLIHHPTIVHLPHSNYKQQEQVNHNTTTNINAASINGQVEKKNIIITNSDPATMPTTTTTCSSQPSKRITLLYEEQLTIDEIDVTDDYVKDETETSSSHENPCEEHVVLENDIKHCNKLNTELTNSCEQDKALSTFVIVEPEEDSAPIELHPMPSHVQPENKGMVFYCFDEEHTLTPDAKNKLLRENELVSDVDATETSQELDEIPNQNGHCIEGEEEEEEKEEERKQASGKETENEGKGDHESGIEKNEPVDDLKGKVIIVPEGPVAGSLKNKIEALTRASQKQSEPSTPSIASSAPATSPNKVSSIQALKEKHSSFEKVEEPPKPQTPRERTGKILSVKDRFESGIASKPPSAPGSTLPVKKSTAEPTTATPTAAILAETENNVETFWQRCLDKVKRRPLRLKDLDFTDLEAEEQEETQMLTSSGPPPAPPPLGLNLPPPPPPPPGGGFGAPPPPPPPPPPGGAPPPPPPGLGGPPPPPPAPGVAGQTGVPSNLPPAPGTELPKSKKTIRLHWTEWKPTPKDLKMIAAVKPQTSIDKPDTVSGVGSRFLSSLSTKQANKEVKKDIKDIAKSTVWSELVPVKLDPDFLEETFENRSADVKIKKQEVAVKKIEVLDMKRSNAINIGLKVLPPPRTISSAILKMDQSIINREGIEKLLTTMLPTEEECEAIMKAKAEQDGLPLGQAEQFLVTLSAINHLKPRLELWLFKLDYEQSEKEIAEPLNDLKQAVTEIINCKTLRYVLSVLLAIGNFLNGSTARGFTLDYLGRLPEVKDTKYKNSLLHHVCCIVLDQFPDGTDLHSELGALCRCHRVDWDELPKRLEKLETDSKRAWEHYRLIFSSEKESSKNAKLSEFLTDAMERVICLQMVYRRMSARFRHTLEYLGYSPARASSTSVGYFCRILAEFALEYRTTREKIIEGREKKALARERKRTRGKLIVDVPGIRGAPNDLVQSKDDAELRDLLLRPANETDSDTSSFTATIRRRLHTPGPAPRRLAPNRGRSPGIACEASDASMEALDQEQDILLDACLRASTPSINSHGGMGRRAPPKDRRRPSDRSRFSVRRTLNKKLAEDDIKAIERVIQASAKT</sequence>
<evidence type="ECO:0000259" key="5">
    <source>
        <dbReference type="PROSITE" id="PS51444"/>
    </source>
</evidence>
<dbReference type="Pfam" id="PF02181">
    <property type="entry name" value="FH2"/>
    <property type="match status" value="1"/>
</dbReference>
<feature type="region of interest" description="Disordered" evidence="3">
    <location>
        <begin position="400"/>
        <end position="478"/>
    </location>
</feature>
<feature type="compositionally biased region" description="Low complexity" evidence="3">
    <location>
        <begin position="96"/>
        <end position="124"/>
    </location>
</feature>
<feature type="region of interest" description="Disordered" evidence="3">
    <location>
        <begin position="1"/>
        <end position="55"/>
    </location>
</feature>
<evidence type="ECO:0008006" key="8">
    <source>
        <dbReference type="Google" id="ProtNLM"/>
    </source>
</evidence>
<dbReference type="InterPro" id="IPR041387">
    <property type="entry name" value="FHOD1_GBD_N"/>
</dbReference>
<dbReference type="InterPro" id="IPR011989">
    <property type="entry name" value="ARM-like"/>
</dbReference>
<feature type="region of interest" description="Disordered" evidence="3">
    <location>
        <begin position="2023"/>
        <end position="2060"/>
    </location>
</feature>
<feature type="compositionally biased region" description="Low complexity" evidence="3">
    <location>
        <begin position="1342"/>
        <end position="1358"/>
    </location>
</feature>
<dbReference type="GO" id="GO:0005737">
    <property type="term" value="C:cytoplasm"/>
    <property type="evidence" value="ECO:0007669"/>
    <property type="project" value="TreeGrafter"/>
</dbReference>
<feature type="compositionally biased region" description="Polar residues" evidence="3">
    <location>
        <begin position="129"/>
        <end position="139"/>
    </location>
</feature>
<feature type="compositionally biased region" description="Low complexity" evidence="3">
    <location>
        <begin position="1423"/>
        <end position="1439"/>
    </location>
</feature>
<dbReference type="WBParaSite" id="TREG1_21360.1">
    <property type="protein sequence ID" value="TREG1_21360.1"/>
    <property type="gene ID" value="TREG1_21360"/>
</dbReference>
<feature type="coiled-coil region" evidence="2">
    <location>
        <begin position="321"/>
        <end position="374"/>
    </location>
</feature>
<feature type="region of interest" description="Disordered" evidence="3">
    <location>
        <begin position="973"/>
        <end position="1047"/>
    </location>
</feature>
<dbReference type="InterPro" id="IPR016024">
    <property type="entry name" value="ARM-type_fold"/>
</dbReference>
<dbReference type="GO" id="GO:0005856">
    <property type="term" value="C:cytoskeleton"/>
    <property type="evidence" value="ECO:0007669"/>
    <property type="project" value="TreeGrafter"/>
</dbReference>
<feature type="compositionally biased region" description="Basic and acidic residues" evidence="3">
    <location>
        <begin position="1004"/>
        <end position="1034"/>
    </location>
</feature>
<feature type="compositionally biased region" description="Polar residues" evidence="3">
    <location>
        <begin position="36"/>
        <end position="55"/>
    </location>
</feature>
<keyword evidence="1" id="KW-0009">Actin-binding</keyword>
<organism evidence="6 7">
    <name type="scientific">Trichobilharzia regenti</name>
    <name type="common">Nasal bird schistosome</name>
    <dbReference type="NCBI Taxonomy" id="157069"/>
    <lineage>
        <taxon>Eukaryota</taxon>
        <taxon>Metazoa</taxon>
        <taxon>Spiralia</taxon>
        <taxon>Lophotrochozoa</taxon>
        <taxon>Platyhelminthes</taxon>
        <taxon>Trematoda</taxon>
        <taxon>Digenea</taxon>
        <taxon>Strigeidida</taxon>
        <taxon>Schistosomatoidea</taxon>
        <taxon>Schistosomatidae</taxon>
        <taxon>Trichobilharzia</taxon>
    </lineage>
</organism>
<feature type="compositionally biased region" description="Polar residues" evidence="3">
    <location>
        <begin position="75"/>
        <end position="89"/>
    </location>
</feature>
<feature type="compositionally biased region" description="Basic and acidic residues" evidence="3">
    <location>
        <begin position="455"/>
        <end position="467"/>
    </location>
</feature>
<dbReference type="SUPFAM" id="SSF101447">
    <property type="entry name" value="Formin homology 2 domain (FH2 domain)"/>
    <property type="match status" value="1"/>
</dbReference>
<feature type="compositionally biased region" description="Basic and acidic residues" evidence="3">
    <location>
        <begin position="1280"/>
        <end position="1308"/>
    </location>
</feature>
<feature type="compositionally biased region" description="Acidic residues" evidence="3">
    <location>
        <begin position="1465"/>
        <end position="1475"/>
    </location>
</feature>
<evidence type="ECO:0000256" key="1">
    <source>
        <dbReference type="ARBA" id="ARBA00023203"/>
    </source>
</evidence>
<dbReference type="PANTHER" id="PTHR45920:SF4">
    <property type="entry name" value="FORMIN HOMOLOGY 2 DOMAIN CONTAINING, ISOFORM I"/>
    <property type="match status" value="1"/>
</dbReference>
<dbReference type="InterPro" id="IPR015425">
    <property type="entry name" value="FH2_Formin"/>
</dbReference>
<feature type="compositionally biased region" description="Polar residues" evidence="3">
    <location>
        <begin position="424"/>
        <end position="445"/>
    </location>
</feature>
<feature type="region of interest" description="Disordered" evidence="3">
    <location>
        <begin position="1323"/>
        <end position="1565"/>
    </location>
</feature>
<dbReference type="InterPro" id="IPR042201">
    <property type="entry name" value="FH2_Formin_sf"/>
</dbReference>
<reference evidence="6" key="1">
    <citation type="submission" date="2022-06" db="EMBL/GenBank/DDBJ databases">
        <authorList>
            <person name="Berger JAMES D."/>
            <person name="Berger JAMES D."/>
        </authorList>
    </citation>
    <scope>NUCLEOTIDE SEQUENCE [LARGE SCALE GENOMIC DNA]</scope>
</reference>
<dbReference type="GO" id="GO:0030866">
    <property type="term" value="P:cortical actin cytoskeleton organization"/>
    <property type="evidence" value="ECO:0007669"/>
    <property type="project" value="TreeGrafter"/>
</dbReference>
<keyword evidence="6" id="KW-1185">Reference proteome</keyword>
<evidence type="ECO:0000313" key="6">
    <source>
        <dbReference type="Proteomes" id="UP000050795"/>
    </source>
</evidence>
<feature type="region of interest" description="Disordered" evidence="3">
    <location>
        <begin position="286"/>
        <end position="308"/>
    </location>
</feature>
<feature type="compositionally biased region" description="Polar residues" evidence="3">
    <location>
        <begin position="400"/>
        <end position="413"/>
    </location>
</feature>
<evidence type="ECO:0000256" key="3">
    <source>
        <dbReference type="SAM" id="MobiDB-lite"/>
    </source>
</evidence>
<dbReference type="Pfam" id="PF18382">
    <property type="entry name" value="Formin_GBD_N"/>
    <property type="match status" value="1"/>
</dbReference>
<proteinExistence type="predicted"/>
<reference evidence="7" key="2">
    <citation type="submission" date="2023-11" db="UniProtKB">
        <authorList>
            <consortium name="WormBaseParasite"/>
        </authorList>
    </citation>
    <scope>IDENTIFICATION</scope>
</reference>
<dbReference type="GO" id="GO:0051015">
    <property type="term" value="F:actin filament binding"/>
    <property type="evidence" value="ECO:0007669"/>
    <property type="project" value="TreeGrafter"/>
</dbReference>
<feature type="compositionally biased region" description="Basic and acidic residues" evidence="3">
    <location>
        <begin position="2102"/>
        <end position="2114"/>
    </location>
</feature>
<dbReference type="Pfam" id="PF24959">
    <property type="entry name" value="FH3_FHOD1-3"/>
    <property type="match status" value="1"/>
</dbReference>
<evidence type="ECO:0000313" key="7">
    <source>
        <dbReference type="WBParaSite" id="TREG1_21360.1"/>
    </source>
</evidence>
<dbReference type="SMART" id="SM00498">
    <property type="entry name" value="FH2"/>
    <property type="match status" value="1"/>
</dbReference>
<feature type="domain" description="GBD/FH3" evidence="4">
    <location>
        <begin position="616"/>
        <end position="982"/>
    </location>
</feature>
<accession>A0AA85JK68</accession>
<feature type="region of interest" description="Disordered" evidence="3">
    <location>
        <begin position="75"/>
        <end position="160"/>
    </location>
</feature>
<feature type="compositionally biased region" description="Pro residues" evidence="3">
    <location>
        <begin position="1483"/>
        <end position="1540"/>
    </location>
</feature>
<feature type="compositionally biased region" description="Acidic residues" evidence="3">
    <location>
        <begin position="1249"/>
        <end position="1260"/>
    </location>
</feature>